<keyword evidence="3 7" id="KW-0479">Metal-binding</keyword>
<evidence type="ECO:0000256" key="3">
    <source>
        <dbReference type="ARBA" id="ARBA00022723"/>
    </source>
</evidence>
<evidence type="ECO:0000256" key="8">
    <source>
        <dbReference type="SAM" id="SignalP"/>
    </source>
</evidence>
<reference evidence="11" key="1">
    <citation type="journal article" date="2019" name="Int. J. Syst. Evol. Microbiol.">
        <title>The Global Catalogue of Microorganisms (GCM) 10K type strain sequencing project: providing services to taxonomists for standard genome sequencing and annotation.</title>
        <authorList>
            <consortium name="The Broad Institute Genomics Platform"/>
            <consortium name="The Broad Institute Genome Sequencing Center for Infectious Disease"/>
            <person name="Wu L."/>
            <person name="Ma J."/>
        </authorList>
    </citation>
    <scope>NUCLEOTIDE SEQUENCE [LARGE SCALE GENOMIC DNA]</scope>
    <source>
        <strain evidence="11">KCTC 42082</strain>
    </source>
</reference>
<evidence type="ECO:0000259" key="9">
    <source>
        <dbReference type="Pfam" id="PF04234"/>
    </source>
</evidence>
<feature type="chain" id="PRO_5045947236" description="Copper resistance protein C" evidence="8">
    <location>
        <begin position="26"/>
        <end position="122"/>
    </location>
</feature>
<feature type="signal peptide" evidence="8">
    <location>
        <begin position="1"/>
        <end position="25"/>
    </location>
</feature>
<accession>A0ABQ3FIU8</accession>
<keyword evidence="11" id="KW-1185">Reference proteome</keyword>
<comment type="similarity">
    <text evidence="2 7">Belongs to the CopC family.</text>
</comment>
<dbReference type="InterPro" id="IPR047685">
    <property type="entry name" value="CopC-like"/>
</dbReference>
<dbReference type="InterPro" id="IPR007348">
    <property type="entry name" value="CopC_dom"/>
</dbReference>
<comment type="caution">
    <text evidence="10">The sequence shown here is derived from an EMBL/GenBank/DDBJ whole genome shotgun (WGS) entry which is preliminary data.</text>
</comment>
<comment type="function">
    <text evidence="7">Involved in copper resistance.</text>
</comment>
<protein>
    <recommendedName>
        <fullName evidence="7">Copper resistance protein C</fullName>
    </recommendedName>
</protein>
<dbReference type="RefSeq" id="WP_189517485.1">
    <property type="nucleotide sequence ID" value="NZ_BMZM01000002.1"/>
</dbReference>
<dbReference type="InterPro" id="IPR014756">
    <property type="entry name" value="Ig_E-set"/>
</dbReference>
<evidence type="ECO:0000256" key="5">
    <source>
        <dbReference type="ARBA" id="ARBA00022764"/>
    </source>
</evidence>
<sequence length="122" mass="13370">MTRLQRWMAPLFLLVLTALSTQVLAHAHLKDASPGEKASVSDPHEISLTFSEGLELPFSEVDVVSTDGNSVKLDEARLQDGGRTLVTPIGESLESGSYDVHWHVLSVDGHKTQGQYRFDVTP</sequence>
<dbReference type="InterPro" id="IPR032694">
    <property type="entry name" value="CopC/D"/>
</dbReference>
<dbReference type="EMBL" id="BMZM01000002">
    <property type="protein sequence ID" value="GHC26259.1"/>
    <property type="molecule type" value="Genomic_DNA"/>
</dbReference>
<name>A0ABQ3FIU8_9GAMM</name>
<evidence type="ECO:0000256" key="2">
    <source>
        <dbReference type="ARBA" id="ARBA00010509"/>
    </source>
</evidence>
<keyword evidence="4 7" id="KW-0732">Signal</keyword>
<keyword evidence="6 7" id="KW-0186">Copper</keyword>
<gene>
    <name evidence="10" type="ORF">GCM10010082_19250</name>
</gene>
<proteinExistence type="inferred from homology"/>
<dbReference type="Proteomes" id="UP000604243">
    <property type="component" value="Unassembled WGS sequence"/>
</dbReference>
<dbReference type="PANTHER" id="PTHR34820">
    <property type="entry name" value="INNER MEMBRANE PROTEIN YEBZ"/>
    <property type="match status" value="1"/>
</dbReference>
<dbReference type="InterPro" id="IPR014755">
    <property type="entry name" value="Cu-Rt/internalin_Ig-like"/>
</dbReference>
<evidence type="ECO:0000256" key="6">
    <source>
        <dbReference type="ARBA" id="ARBA00023008"/>
    </source>
</evidence>
<evidence type="ECO:0000313" key="10">
    <source>
        <dbReference type="EMBL" id="GHC26259.1"/>
    </source>
</evidence>
<keyword evidence="5 7" id="KW-0574">Periplasm</keyword>
<dbReference type="NCBIfam" id="NF033814">
    <property type="entry name" value="copper_CopC"/>
    <property type="match status" value="1"/>
</dbReference>
<dbReference type="Pfam" id="PF04234">
    <property type="entry name" value="CopC"/>
    <property type="match status" value="1"/>
</dbReference>
<evidence type="ECO:0000313" key="11">
    <source>
        <dbReference type="Proteomes" id="UP000604243"/>
    </source>
</evidence>
<dbReference type="Gene3D" id="2.60.40.1220">
    <property type="match status" value="1"/>
</dbReference>
<feature type="domain" description="CopC" evidence="9">
    <location>
        <begin position="26"/>
        <end position="120"/>
    </location>
</feature>
<dbReference type="PANTHER" id="PTHR34820:SF4">
    <property type="entry name" value="INNER MEMBRANE PROTEIN YEBZ"/>
    <property type="match status" value="1"/>
</dbReference>
<evidence type="ECO:0000256" key="7">
    <source>
        <dbReference type="RuleBase" id="RU369037"/>
    </source>
</evidence>
<dbReference type="SUPFAM" id="SSF81296">
    <property type="entry name" value="E set domains"/>
    <property type="match status" value="1"/>
</dbReference>
<evidence type="ECO:0000256" key="1">
    <source>
        <dbReference type="ARBA" id="ARBA00004418"/>
    </source>
</evidence>
<organism evidence="10 11">
    <name type="scientific">Kushneria pakistanensis</name>
    <dbReference type="NCBI Taxonomy" id="1508770"/>
    <lineage>
        <taxon>Bacteria</taxon>
        <taxon>Pseudomonadati</taxon>
        <taxon>Pseudomonadota</taxon>
        <taxon>Gammaproteobacteria</taxon>
        <taxon>Oceanospirillales</taxon>
        <taxon>Halomonadaceae</taxon>
        <taxon>Kushneria</taxon>
    </lineage>
</organism>
<evidence type="ECO:0000256" key="4">
    <source>
        <dbReference type="ARBA" id="ARBA00022729"/>
    </source>
</evidence>
<comment type="subcellular location">
    <subcellularLocation>
        <location evidence="1 7">Periplasm</location>
    </subcellularLocation>
</comment>